<dbReference type="PANTHER" id="PTHR30477">
    <property type="entry name" value="ABC-TRANSPORTER METAL-BINDING PROTEIN"/>
    <property type="match status" value="1"/>
</dbReference>
<evidence type="ECO:0000313" key="8">
    <source>
        <dbReference type="EMBL" id="QEC50829.1"/>
    </source>
</evidence>
<dbReference type="InterPro" id="IPR037294">
    <property type="entry name" value="ABC_BtuC-like"/>
</dbReference>
<dbReference type="AlphaFoldDB" id="A0A5B8UC83"/>
<evidence type="ECO:0000256" key="5">
    <source>
        <dbReference type="ARBA" id="ARBA00023136"/>
    </source>
</evidence>
<dbReference type="PANTHER" id="PTHR30477:SF13">
    <property type="entry name" value="IRON TRANSPORT SYSTEM MEMBRANE PROTEIN HI_0360-RELATED"/>
    <property type="match status" value="1"/>
</dbReference>
<evidence type="ECO:0000313" key="9">
    <source>
        <dbReference type="Proteomes" id="UP000321805"/>
    </source>
</evidence>
<accession>A0A5B8UC83</accession>
<keyword evidence="5 7" id="KW-0472">Membrane</keyword>
<feature type="transmembrane region" description="Helical" evidence="7">
    <location>
        <begin position="139"/>
        <end position="156"/>
    </location>
</feature>
<feature type="transmembrane region" description="Helical" evidence="7">
    <location>
        <begin position="251"/>
        <end position="272"/>
    </location>
</feature>
<dbReference type="GO" id="GO:0043190">
    <property type="term" value="C:ATP-binding cassette (ABC) transporter complex"/>
    <property type="evidence" value="ECO:0007669"/>
    <property type="project" value="InterPro"/>
</dbReference>
<dbReference type="EMBL" id="CP042430">
    <property type="protein sequence ID" value="QEC50829.1"/>
    <property type="molecule type" value="Genomic_DNA"/>
</dbReference>
<dbReference type="GO" id="GO:0055085">
    <property type="term" value="P:transmembrane transport"/>
    <property type="evidence" value="ECO:0007669"/>
    <property type="project" value="InterPro"/>
</dbReference>
<evidence type="ECO:0000256" key="4">
    <source>
        <dbReference type="ARBA" id="ARBA00022989"/>
    </source>
</evidence>
<comment type="similarity">
    <text evidence="2 6">Belongs to the ABC-3 integral membrane protein family.</text>
</comment>
<dbReference type="OrthoDB" id="1016457at2"/>
<evidence type="ECO:0000256" key="1">
    <source>
        <dbReference type="ARBA" id="ARBA00004141"/>
    </source>
</evidence>
<keyword evidence="4 7" id="KW-1133">Transmembrane helix</keyword>
<feature type="transmembrane region" description="Helical" evidence="7">
    <location>
        <begin position="98"/>
        <end position="119"/>
    </location>
</feature>
<gene>
    <name evidence="8" type="ORF">FSW04_18505</name>
</gene>
<feature type="transmembrane region" description="Helical" evidence="7">
    <location>
        <begin position="177"/>
        <end position="196"/>
    </location>
</feature>
<evidence type="ECO:0000256" key="2">
    <source>
        <dbReference type="ARBA" id="ARBA00008034"/>
    </source>
</evidence>
<evidence type="ECO:0000256" key="3">
    <source>
        <dbReference type="ARBA" id="ARBA00022692"/>
    </source>
</evidence>
<keyword evidence="6" id="KW-0813">Transport</keyword>
<sequence length="284" mass="27932">MTATLWHALVAPWEQGIDRRALLEVVLLGLTGGALGCWIIFYDLSYASESLAHALLPGLVLAALTGLPLILGGAAGLVVAALAIAAAARTPAIGRDTAVAVVVTALLGLGALLALSPASPAGLGELLFGDVLGVGDTDLALAAGLAVVVLAALWLLHGRLLLVGFDRLNAGALGVRAPVVDALLLLLVAGALLVAVQGMGNLLVIAVLVGPAACARALTHRMPSMMAVAAAIAILAGTGGLYLSYYARTAAGASIAGVIVAAYVAAVGAGAVRGRLGSSRAASA</sequence>
<keyword evidence="3 6" id="KW-0812">Transmembrane</keyword>
<protein>
    <submittedName>
        <fullName evidence="8">Metal ABC transporter permease</fullName>
    </submittedName>
</protein>
<evidence type="ECO:0000256" key="6">
    <source>
        <dbReference type="RuleBase" id="RU003943"/>
    </source>
</evidence>
<dbReference type="Proteomes" id="UP000321805">
    <property type="component" value="Chromosome"/>
</dbReference>
<dbReference type="KEGG" id="bsol:FSW04_18505"/>
<dbReference type="SUPFAM" id="SSF81345">
    <property type="entry name" value="ABC transporter involved in vitamin B12 uptake, BtuC"/>
    <property type="match status" value="1"/>
</dbReference>
<comment type="subcellular location">
    <subcellularLocation>
        <location evidence="6">Cell membrane</location>
        <topology evidence="6">Multi-pass membrane protein</topology>
    </subcellularLocation>
    <subcellularLocation>
        <location evidence="1">Membrane</location>
        <topology evidence="1">Multi-pass membrane protein</topology>
    </subcellularLocation>
</comment>
<keyword evidence="9" id="KW-1185">Reference proteome</keyword>
<proteinExistence type="inferred from homology"/>
<feature type="transmembrane region" description="Helical" evidence="7">
    <location>
        <begin position="61"/>
        <end position="86"/>
    </location>
</feature>
<feature type="transmembrane region" description="Helical" evidence="7">
    <location>
        <begin position="226"/>
        <end position="245"/>
    </location>
</feature>
<feature type="transmembrane region" description="Helical" evidence="7">
    <location>
        <begin position="21"/>
        <end position="41"/>
    </location>
</feature>
<dbReference type="Pfam" id="PF00950">
    <property type="entry name" value="ABC-3"/>
    <property type="match status" value="1"/>
</dbReference>
<dbReference type="Gene3D" id="1.10.3470.10">
    <property type="entry name" value="ABC transporter involved in vitamin B12 uptake, BtuC"/>
    <property type="match status" value="1"/>
</dbReference>
<evidence type="ECO:0000256" key="7">
    <source>
        <dbReference type="SAM" id="Phobius"/>
    </source>
</evidence>
<organism evidence="8 9">
    <name type="scientific">Baekduia soli</name>
    <dbReference type="NCBI Taxonomy" id="496014"/>
    <lineage>
        <taxon>Bacteria</taxon>
        <taxon>Bacillati</taxon>
        <taxon>Actinomycetota</taxon>
        <taxon>Thermoleophilia</taxon>
        <taxon>Solirubrobacterales</taxon>
        <taxon>Baekduiaceae</taxon>
        <taxon>Baekduia</taxon>
    </lineage>
</organism>
<reference evidence="8 9" key="1">
    <citation type="journal article" date="2018" name="J. Microbiol.">
        <title>Baekduia soli gen. nov., sp. nov., a novel bacterium isolated from the soil of Baekdu Mountain and proposal of a novel family name, Baekduiaceae fam. nov.</title>
        <authorList>
            <person name="An D.S."/>
            <person name="Siddiqi M.Z."/>
            <person name="Kim K.H."/>
            <person name="Yu H.S."/>
            <person name="Im W.T."/>
        </authorList>
    </citation>
    <scope>NUCLEOTIDE SEQUENCE [LARGE SCALE GENOMIC DNA]</scope>
    <source>
        <strain evidence="8 9">BR7-21</strain>
    </source>
</reference>
<dbReference type="InterPro" id="IPR001626">
    <property type="entry name" value="ABC_TroCD"/>
</dbReference>
<name>A0A5B8UC83_9ACTN</name>
<dbReference type="GO" id="GO:0010043">
    <property type="term" value="P:response to zinc ion"/>
    <property type="evidence" value="ECO:0007669"/>
    <property type="project" value="TreeGrafter"/>
</dbReference>